<dbReference type="FunFam" id="2.40.30.130:FF:000003">
    <property type="entry name" value="alanyl-tRNA editing protein Aarsd1"/>
    <property type="match status" value="1"/>
</dbReference>
<comment type="function">
    <text evidence="8">Functions in trans to edit the amino acid moiety from incorrectly charged tRNA(Ala).</text>
</comment>
<dbReference type="InterPro" id="IPR018163">
    <property type="entry name" value="Thr/Ala-tRNA-synth_IIc_edit"/>
</dbReference>
<evidence type="ECO:0000313" key="11">
    <source>
        <dbReference type="Proteomes" id="UP000002279"/>
    </source>
</evidence>
<dbReference type="PANTHER" id="PTHR43462">
    <property type="entry name" value="ALANYL-TRNA EDITING PROTEIN"/>
    <property type="match status" value="1"/>
</dbReference>
<dbReference type="InterPro" id="IPR009000">
    <property type="entry name" value="Transl_B-barrel_sf"/>
</dbReference>
<accession>F6S764</accession>
<dbReference type="STRING" id="9258.ENSOANP00000020778"/>
<comment type="similarity">
    <text evidence="3">Belongs to the class-II aminoacyl-tRNA synthetase family. Alax-L subfamily.</text>
</comment>
<proteinExistence type="inferred from homology"/>
<reference evidence="10 11" key="1">
    <citation type="journal article" date="2008" name="Nature">
        <title>Genome analysis of the platypus reveals unique signatures of evolution.</title>
        <authorList>
            <person name="Warren W.C."/>
            <person name="Hillier L.W."/>
            <person name="Marshall Graves J.A."/>
            <person name="Birney E."/>
            <person name="Ponting C.P."/>
            <person name="Grutzner F."/>
            <person name="Belov K."/>
            <person name="Miller W."/>
            <person name="Clarke L."/>
            <person name="Chinwalla A.T."/>
            <person name="Yang S.P."/>
            <person name="Heger A."/>
            <person name="Locke D.P."/>
            <person name="Miethke P."/>
            <person name="Waters P.D."/>
            <person name="Veyrunes F."/>
            <person name="Fulton L."/>
            <person name="Fulton B."/>
            <person name="Graves T."/>
            <person name="Wallis J."/>
            <person name="Puente X.S."/>
            <person name="Lopez-Otin C."/>
            <person name="Ordonez G.R."/>
            <person name="Eichler E.E."/>
            <person name="Chen L."/>
            <person name="Cheng Z."/>
            <person name="Deakin J.E."/>
            <person name="Alsop A."/>
            <person name="Thompson K."/>
            <person name="Kirby P."/>
            <person name="Papenfuss A.T."/>
            <person name="Wakefield M.J."/>
            <person name="Olender T."/>
            <person name="Lancet D."/>
            <person name="Huttley G.A."/>
            <person name="Smit A.F."/>
            <person name="Pask A."/>
            <person name="Temple-Smith P."/>
            <person name="Batzer M.A."/>
            <person name="Walker J.A."/>
            <person name="Konkel M.K."/>
            <person name="Harris R.S."/>
            <person name="Whittington C.M."/>
            <person name="Wong E.S."/>
            <person name="Gemmell N.J."/>
            <person name="Buschiazzo E."/>
            <person name="Vargas Jentzsch I.M."/>
            <person name="Merkel A."/>
            <person name="Schmitz J."/>
            <person name="Zemann A."/>
            <person name="Churakov G."/>
            <person name="Kriegs J.O."/>
            <person name="Brosius J."/>
            <person name="Murchison E.P."/>
            <person name="Sachidanandam R."/>
            <person name="Smith C."/>
            <person name="Hannon G.J."/>
            <person name="Tsend-Ayush E."/>
            <person name="McMillan D."/>
            <person name="Attenborough R."/>
            <person name="Rens W."/>
            <person name="Ferguson-Smith M."/>
            <person name="Lefevre C.M."/>
            <person name="Sharp J.A."/>
            <person name="Nicholas K.R."/>
            <person name="Ray D.A."/>
            <person name="Kube M."/>
            <person name="Reinhardt R."/>
            <person name="Pringle T.H."/>
            <person name="Taylor J."/>
            <person name="Jones R.C."/>
            <person name="Nixon B."/>
            <person name="Dacheux J.L."/>
            <person name="Niwa H."/>
            <person name="Sekita Y."/>
            <person name="Huang X."/>
            <person name="Stark A."/>
            <person name="Kheradpour P."/>
            <person name="Kellis M."/>
            <person name="Flicek P."/>
            <person name="Chen Y."/>
            <person name="Webber C."/>
            <person name="Hardison R."/>
            <person name="Nelson J."/>
            <person name="Hallsworth-Pepin K."/>
            <person name="Delehaunty K."/>
            <person name="Markovic C."/>
            <person name="Minx P."/>
            <person name="Feng Y."/>
            <person name="Kremitzki C."/>
            <person name="Mitreva M."/>
            <person name="Glasscock J."/>
            <person name="Wylie T."/>
            <person name="Wohldmann P."/>
            <person name="Thiru P."/>
            <person name="Nhan M.N."/>
            <person name="Pohl C.S."/>
            <person name="Smith S.M."/>
            <person name="Hou S."/>
            <person name="Nefedov M."/>
            <person name="de Jong P.J."/>
            <person name="Renfree M.B."/>
            <person name="Mardis E.R."/>
            <person name="Wilson R.K."/>
        </authorList>
    </citation>
    <scope>NUCLEOTIDE SEQUENCE [LARGE SCALE GENOMIC DNA]</scope>
    <source>
        <strain evidence="10 11">Glennie</strain>
    </source>
</reference>
<dbReference type="InterPro" id="IPR012947">
    <property type="entry name" value="tRNA_SAD"/>
</dbReference>
<protein>
    <submittedName>
        <fullName evidence="10">Alanyl-tRNA synthetase domain containing 1</fullName>
    </submittedName>
</protein>
<dbReference type="AlphaFoldDB" id="F6S764"/>
<dbReference type="InterPro" id="IPR051335">
    <property type="entry name" value="Alanyl-tRNA_Editing_Enzymes"/>
</dbReference>
<evidence type="ECO:0000256" key="1">
    <source>
        <dbReference type="ARBA" id="ARBA00001947"/>
    </source>
</evidence>
<dbReference type="Proteomes" id="UP000002279">
    <property type="component" value="Chromosome 11"/>
</dbReference>
<dbReference type="GO" id="GO:0002196">
    <property type="term" value="F:Ser-tRNA(Ala) deacylase activity"/>
    <property type="evidence" value="ECO:0000318"/>
    <property type="project" value="GO_Central"/>
</dbReference>
<evidence type="ECO:0000256" key="7">
    <source>
        <dbReference type="ARBA" id="ARBA00022917"/>
    </source>
</evidence>
<evidence type="ECO:0000256" key="5">
    <source>
        <dbReference type="ARBA" id="ARBA00022723"/>
    </source>
</evidence>
<evidence type="ECO:0000256" key="2">
    <source>
        <dbReference type="ARBA" id="ARBA00004496"/>
    </source>
</evidence>
<keyword evidence="6" id="KW-0862">Zinc</keyword>
<dbReference type="SUPFAM" id="SSF55186">
    <property type="entry name" value="ThrRS/AlaRS common domain"/>
    <property type="match status" value="1"/>
</dbReference>
<evidence type="ECO:0000259" key="9">
    <source>
        <dbReference type="SMART" id="SM00863"/>
    </source>
</evidence>
<sequence length="532" mass="57866">MGMKTVSPTWDNLIPLCLPQRLEQCSAHSKRLTNTNIIIIFRPPGRAGRGSRGSRISFLPRSAPSRRGRVGLGLQRPPAAAAAAAAEKAFGGGLAPAGRRRREASAFCVPRRFPSGAAAGTMAFRCQRDSYARELATTVLSCLPAEQQLERGGRPESLTGFHVLLADTVLFPEGGGQPDDRGFIDEVPVLRVIRRGPDACHFVRTALEPGRPVHLRLDWPRRFDHMQQHSGQHLITAVADLLFGLKTTSWELGKQRSVIELDAPELTPAQVVAIEQEVNEKIRARVPVSVKELEATDPEVEKVRSRGLPDDHAGPIRVVNIEGLDSNLCCGTHVCNLAELQVIKLLGVEKGKKNRTNLVFLAGGRVLQAVERSYGRERALTGRLKCGPEEHVEAVEKLQASTKLLQKNNLSLLRDLAVLTAQNFKNSPNPACLFVLHRKDGDSEFMNIVANEIGTEKTLLFLTVGDEKGAGLFLLAGPPEAVNTLGPRAAELLQGRGAGKPGRFQGKATKLSQRAEVLTLLRDFVHGQGAED</sequence>
<evidence type="ECO:0000256" key="4">
    <source>
        <dbReference type="ARBA" id="ARBA00022490"/>
    </source>
</evidence>
<dbReference type="Gene3D" id="2.40.30.130">
    <property type="match status" value="1"/>
</dbReference>
<dbReference type="GO" id="GO:0004812">
    <property type="term" value="F:aminoacyl-tRNA ligase activity"/>
    <property type="evidence" value="ECO:0007669"/>
    <property type="project" value="InterPro"/>
</dbReference>
<keyword evidence="7" id="KW-0648">Protein biosynthesis</keyword>
<dbReference type="FunFam" id="3.30.980.10:FF:000007">
    <property type="entry name" value="alanyl-tRNA editing protein Aarsd1"/>
    <property type="match status" value="1"/>
</dbReference>
<organism evidence="10 11">
    <name type="scientific">Ornithorhynchus anatinus</name>
    <name type="common">Duckbill platypus</name>
    <dbReference type="NCBI Taxonomy" id="9258"/>
    <lineage>
        <taxon>Eukaryota</taxon>
        <taxon>Metazoa</taxon>
        <taxon>Chordata</taxon>
        <taxon>Craniata</taxon>
        <taxon>Vertebrata</taxon>
        <taxon>Euteleostomi</taxon>
        <taxon>Mammalia</taxon>
        <taxon>Monotremata</taxon>
        <taxon>Ornithorhynchidae</taxon>
        <taxon>Ornithorhynchus</taxon>
    </lineage>
</organism>
<dbReference type="HOGENOM" id="CLU_004485_7_0_1"/>
<dbReference type="SUPFAM" id="SSF50447">
    <property type="entry name" value="Translation proteins"/>
    <property type="match status" value="1"/>
</dbReference>
<dbReference type="GO" id="GO:0005524">
    <property type="term" value="F:ATP binding"/>
    <property type="evidence" value="ECO:0007669"/>
    <property type="project" value="InterPro"/>
</dbReference>
<dbReference type="Bgee" id="ENSOANG00000013149">
    <property type="expression patterns" value="Expressed in heart and 8 other cell types or tissues"/>
</dbReference>
<evidence type="ECO:0000256" key="8">
    <source>
        <dbReference type="ARBA" id="ARBA00053555"/>
    </source>
</evidence>
<keyword evidence="4" id="KW-0963">Cytoplasm</keyword>
<dbReference type="SMART" id="SM00863">
    <property type="entry name" value="tRNA_SAD"/>
    <property type="match status" value="1"/>
</dbReference>
<evidence type="ECO:0000313" key="10">
    <source>
        <dbReference type="Ensembl" id="ENSOANP00000020778.3"/>
    </source>
</evidence>
<dbReference type="InParanoid" id="F6S764"/>
<dbReference type="Pfam" id="PF07973">
    <property type="entry name" value="tRNA_SAD"/>
    <property type="match status" value="1"/>
</dbReference>
<dbReference type="GO" id="GO:0006412">
    <property type="term" value="P:translation"/>
    <property type="evidence" value="ECO:0007669"/>
    <property type="project" value="UniProtKB-KW"/>
</dbReference>
<dbReference type="eggNOG" id="KOG2105">
    <property type="taxonomic scope" value="Eukaryota"/>
</dbReference>
<dbReference type="GeneTree" id="ENSGT00940000156241"/>
<dbReference type="Ensembl" id="ENSOANT00000020781.3">
    <property type="protein sequence ID" value="ENSOANP00000020778.3"/>
    <property type="gene ID" value="ENSOANG00000013149.3"/>
</dbReference>
<reference evidence="10" key="2">
    <citation type="submission" date="2025-08" db="UniProtKB">
        <authorList>
            <consortium name="Ensembl"/>
        </authorList>
    </citation>
    <scope>IDENTIFICATION</scope>
    <source>
        <strain evidence="10">Glennie</strain>
    </source>
</reference>
<dbReference type="OMA" id="KYDTTSW"/>
<comment type="subcellular location">
    <subcellularLocation>
        <location evidence="2">Cytoplasm</location>
    </subcellularLocation>
</comment>
<comment type="cofactor">
    <cofactor evidence="1">
        <name>Zn(2+)</name>
        <dbReference type="ChEBI" id="CHEBI:29105"/>
    </cofactor>
</comment>
<gene>
    <name evidence="10" type="primary">AARSD1</name>
</gene>
<dbReference type="Gene3D" id="3.30.980.10">
    <property type="entry name" value="Threonyl-trna Synthetase, Chain A, domain 2"/>
    <property type="match status" value="1"/>
</dbReference>
<dbReference type="GO" id="GO:0046872">
    <property type="term" value="F:metal ion binding"/>
    <property type="evidence" value="ECO:0007669"/>
    <property type="project" value="UniProtKB-KW"/>
</dbReference>
<dbReference type="FunCoup" id="F6S764">
    <property type="interactions" value="1918"/>
</dbReference>
<dbReference type="GO" id="GO:0043039">
    <property type="term" value="P:tRNA aminoacylation"/>
    <property type="evidence" value="ECO:0007669"/>
    <property type="project" value="InterPro"/>
</dbReference>
<dbReference type="PANTHER" id="PTHR43462:SF1">
    <property type="entry name" value="ALANYL-TRNA EDITING PROTEIN AARSD1"/>
    <property type="match status" value="1"/>
</dbReference>
<evidence type="ECO:0000256" key="3">
    <source>
        <dbReference type="ARBA" id="ARBA00008429"/>
    </source>
</evidence>
<name>F6S764_ORNAN</name>
<dbReference type="GO" id="GO:0006450">
    <property type="term" value="P:regulation of translational fidelity"/>
    <property type="evidence" value="ECO:0000318"/>
    <property type="project" value="GO_Central"/>
</dbReference>
<keyword evidence="5" id="KW-0479">Metal-binding</keyword>
<evidence type="ECO:0000256" key="6">
    <source>
        <dbReference type="ARBA" id="ARBA00022833"/>
    </source>
</evidence>
<reference evidence="10" key="3">
    <citation type="submission" date="2025-09" db="UniProtKB">
        <authorList>
            <consortium name="Ensembl"/>
        </authorList>
    </citation>
    <scope>IDENTIFICATION</scope>
    <source>
        <strain evidence="10">Glennie</strain>
    </source>
</reference>
<feature type="domain" description="Threonyl/alanyl tRNA synthetase SAD" evidence="9">
    <location>
        <begin position="316"/>
        <end position="359"/>
    </location>
</feature>
<dbReference type="GO" id="GO:0005737">
    <property type="term" value="C:cytoplasm"/>
    <property type="evidence" value="ECO:0007669"/>
    <property type="project" value="UniProtKB-SubCell"/>
</dbReference>
<keyword evidence="11" id="KW-1185">Reference proteome</keyword>